<name>A0A2V4P865_9ACTN</name>
<dbReference type="OrthoDB" id="70280at2"/>
<evidence type="ECO:0000313" key="3">
    <source>
        <dbReference type="EMBL" id="PYC79472.1"/>
    </source>
</evidence>
<reference evidence="3 4" key="1">
    <citation type="submission" date="2018-03" db="EMBL/GenBank/DDBJ databases">
        <title>Bioinformatic expansion and discovery of thiopeptide antibiotics.</title>
        <authorList>
            <person name="Schwalen C.J."/>
            <person name="Hudson G.A."/>
            <person name="Mitchell D.A."/>
        </authorList>
    </citation>
    <scope>NUCLEOTIDE SEQUENCE [LARGE SCALE GENOMIC DNA]</scope>
    <source>
        <strain evidence="3 4">ATCC 21389</strain>
    </source>
</reference>
<dbReference type="EMBL" id="PYBW01000043">
    <property type="protein sequence ID" value="PYC79472.1"/>
    <property type="molecule type" value="Genomic_DNA"/>
</dbReference>
<dbReference type="InterPro" id="IPR023809">
    <property type="entry name" value="Thiopep_bacteriocin_synth_dom"/>
</dbReference>
<feature type="region of interest" description="Disordered" evidence="1">
    <location>
        <begin position="1"/>
        <end position="45"/>
    </location>
</feature>
<comment type="caution">
    <text evidence="3">The sequence shown here is derived from an EMBL/GenBank/DDBJ whole genome shotgun (WGS) entry which is preliminary data.</text>
</comment>
<accession>A0A2V4P865</accession>
<sequence length="431" mass="47135">MRGGRPEHGEGGAATQARRPGSGTGRPVPGGRQRDQPSDQEAAVPDATARDVVTYYHHPVKGPLLRGVLLPLADRYRAQGLRVHLERHWLHGPHLRLRLDRSPGQPAGRQVATAAEEAAEAVRGWLREHPSHSELTAAELLAQAAAAGRVELVPPPYTPVHPDNTVRVEPVDRSATRDLLGPDGTALREDLLRLGLSALHAGAEFLGEQQDCAVARLQLLVSALAAHAAAHPGGLVGGHYSYVSHLEDHLLHEDPDGGLRAGFERQWQAARPTVTALVARIAAGELLDRERPWAHWSAAAWQLTQHRFDAGADLTGRPAGYRERAAATGDQEQLARWSPEIRTRFSEFHQLLRRSDPQGTMLTRPDYLVYRACTNGLYRLFTICDVRPVERYLAAYLVTRAVPELTGHHWRDRLAEVVAAVEAGATVEAAS</sequence>
<gene>
    <name evidence="3" type="ORF">C7C46_13985</name>
</gene>
<organism evidence="3 4">
    <name type="scientific">Streptomyces tateyamensis</name>
    <dbReference type="NCBI Taxonomy" id="565073"/>
    <lineage>
        <taxon>Bacteria</taxon>
        <taxon>Bacillati</taxon>
        <taxon>Actinomycetota</taxon>
        <taxon>Actinomycetes</taxon>
        <taxon>Kitasatosporales</taxon>
        <taxon>Streptomycetaceae</taxon>
        <taxon>Streptomyces</taxon>
    </lineage>
</organism>
<dbReference type="AlphaFoldDB" id="A0A2V4P865"/>
<dbReference type="Pfam" id="PF14028">
    <property type="entry name" value="Lant_dehydr_C"/>
    <property type="match status" value="1"/>
</dbReference>
<feature type="compositionally biased region" description="Basic and acidic residues" evidence="1">
    <location>
        <begin position="1"/>
        <end position="10"/>
    </location>
</feature>
<protein>
    <recommendedName>
        <fullName evidence="2">Thiopeptide-type bacteriocin biosynthesis domain-containing protein</fullName>
    </recommendedName>
</protein>
<dbReference type="Proteomes" id="UP000248039">
    <property type="component" value="Unassembled WGS sequence"/>
</dbReference>
<evidence type="ECO:0000313" key="4">
    <source>
        <dbReference type="Proteomes" id="UP000248039"/>
    </source>
</evidence>
<keyword evidence="4" id="KW-1185">Reference proteome</keyword>
<evidence type="ECO:0000256" key="1">
    <source>
        <dbReference type="SAM" id="MobiDB-lite"/>
    </source>
</evidence>
<evidence type="ECO:0000259" key="2">
    <source>
        <dbReference type="Pfam" id="PF14028"/>
    </source>
</evidence>
<feature type="domain" description="Thiopeptide-type bacteriocin biosynthesis" evidence="2">
    <location>
        <begin position="55"/>
        <end position="312"/>
    </location>
</feature>
<proteinExistence type="predicted"/>